<sequence length="468" mass="51381">MSQVQSTSSQIQPSTLYKGRKAKLSLNVVVVGCGLGGLAAAHCLGQAGHRVTIIESAPAIGDVGAGIQVGPNLSRLLIRWGAGERLKQLAVVPEAITFRRWKDGERVGWTQWGHTMEEEHGAPYYHIHRADLHNILFDLAAPFMTLRLNSRVVDVDPAAPSLTLESGEVIHADLIIGADGVKSTVRQVVVGGPDKPVSTGDAAYRATISTKEMLEDPDLRPLVETPEMCGWIGPQKHIMGYCIRGKKEYNLVMLHPDRGAHESYNAEGSTEMMRADFAGWEPKVQKLLALVPSTLIWPLLDRAPLDTWIHKDGKVVLLGDACHPMLPYRAQGSAMAVEDAAVLGNLLSRLSSRKQLVPLLYAYQALRYPRATDTQAASRLNQKIFHLEDGPEQAERDASMRAAMETALRQAAGEPLEEDDKTMGNANVWADKSKSKRQFSYDPDEEAEKWCQLNGELAFDILGISARM</sequence>
<evidence type="ECO:0000256" key="5">
    <source>
        <dbReference type="ARBA" id="ARBA00023033"/>
    </source>
</evidence>
<evidence type="ECO:0000313" key="7">
    <source>
        <dbReference type="EMBL" id="KAL0956818.1"/>
    </source>
</evidence>
<keyword evidence="8" id="KW-1185">Reference proteome</keyword>
<evidence type="ECO:0000313" key="8">
    <source>
        <dbReference type="Proteomes" id="UP001556367"/>
    </source>
</evidence>
<dbReference type="PANTHER" id="PTHR13789:SF147">
    <property type="entry name" value="PUTATIVE (AFU_ORTHOLOGUE AFUA_2G01950)-RELATED"/>
    <property type="match status" value="1"/>
</dbReference>
<dbReference type="Pfam" id="PF01494">
    <property type="entry name" value="FAD_binding_3"/>
    <property type="match status" value="1"/>
</dbReference>
<keyword evidence="4" id="KW-0560">Oxidoreductase</keyword>
<keyword evidence="3" id="KW-0274">FAD</keyword>
<proteinExistence type="inferred from homology"/>
<evidence type="ECO:0000256" key="2">
    <source>
        <dbReference type="ARBA" id="ARBA00022630"/>
    </source>
</evidence>
<comment type="similarity">
    <text evidence="1">Belongs to the paxM FAD-dependent monooxygenase family.</text>
</comment>
<feature type="domain" description="FAD-binding" evidence="6">
    <location>
        <begin position="27"/>
        <end position="374"/>
    </location>
</feature>
<organism evidence="7 8">
    <name type="scientific">Hohenbuehelia grisea</name>
    <dbReference type="NCBI Taxonomy" id="104357"/>
    <lineage>
        <taxon>Eukaryota</taxon>
        <taxon>Fungi</taxon>
        <taxon>Dikarya</taxon>
        <taxon>Basidiomycota</taxon>
        <taxon>Agaricomycotina</taxon>
        <taxon>Agaricomycetes</taxon>
        <taxon>Agaricomycetidae</taxon>
        <taxon>Agaricales</taxon>
        <taxon>Pleurotineae</taxon>
        <taxon>Pleurotaceae</taxon>
        <taxon>Hohenbuehelia</taxon>
    </lineage>
</organism>
<dbReference type="SUPFAM" id="SSF51905">
    <property type="entry name" value="FAD/NAD(P)-binding domain"/>
    <property type="match status" value="1"/>
</dbReference>
<dbReference type="EMBL" id="JASNQZ010000006">
    <property type="protein sequence ID" value="KAL0956818.1"/>
    <property type="molecule type" value="Genomic_DNA"/>
</dbReference>
<dbReference type="PRINTS" id="PR00420">
    <property type="entry name" value="RNGMNOXGNASE"/>
</dbReference>
<reference evidence="8" key="1">
    <citation type="submission" date="2024-06" db="EMBL/GenBank/DDBJ databases">
        <title>Multi-omics analyses provide insights into the biosynthesis of the anticancer antibiotic pleurotin in Hohenbuehelia grisea.</title>
        <authorList>
            <person name="Weaver J.A."/>
            <person name="Alberti F."/>
        </authorList>
    </citation>
    <scope>NUCLEOTIDE SEQUENCE [LARGE SCALE GENOMIC DNA]</scope>
    <source>
        <strain evidence="8">T-177</strain>
    </source>
</reference>
<accession>A0ABR3JN67</accession>
<gene>
    <name evidence="7" type="ORF">HGRIS_002929</name>
</gene>
<name>A0ABR3JN67_9AGAR</name>
<evidence type="ECO:0000256" key="1">
    <source>
        <dbReference type="ARBA" id="ARBA00007992"/>
    </source>
</evidence>
<dbReference type="Proteomes" id="UP001556367">
    <property type="component" value="Unassembled WGS sequence"/>
</dbReference>
<dbReference type="InterPro" id="IPR050493">
    <property type="entry name" value="FAD-dep_Monooxygenase_BioMet"/>
</dbReference>
<comment type="caution">
    <text evidence="7">The sequence shown here is derived from an EMBL/GenBank/DDBJ whole genome shotgun (WGS) entry which is preliminary data.</text>
</comment>
<dbReference type="InterPro" id="IPR002938">
    <property type="entry name" value="FAD-bd"/>
</dbReference>
<dbReference type="PANTHER" id="PTHR13789">
    <property type="entry name" value="MONOOXYGENASE"/>
    <property type="match status" value="1"/>
</dbReference>
<protein>
    <recommendedName>
        <fullName evidence="6">FAD-binding domain-containing protein</fullName>
    </recommendedName>
</protein>
<dbReference type="InterPro" id="IPR036188">
    <property type="entry name" value="FAD/NAD-bd_sf"/>
</dbReference>
<keyword evidence="5" id="KW-0503">Monooxygenase</keyword>
<evidence type="ECO:0000256" key="3">
    <source>
        <dbReference type="ARBA" id="ARBA00022827"/>
    </source>
</evidence>
<evidence type="ECO:0000259" key="6">
    <source>
        <dbReference type="Pfam" id="PF01494"/>
    </source>
</evidence>
<evidence type="ECO:0000256" key="4">
    <source>
        <dbReference type="ARBA" id="ARBA00023002"/>
    </source>
</evidence>
<dbReference type="SUPFAM" id="SSF54373">
    <property type="entry name" value="FAD-linked reductases, C-terminal domain"/>
    <property type="match status" value="1"/>
</dbReference>
<dbReference type="Gene3D" id="3.50.50.60">
    <property type="entry name" value="FAD/NAD(P)-binding domain"/>
    <property type="match status" value="1"/>
</dbReference>
<keyword evidence="2" id="KW-0285">Flavoprotein</keyword>